<sequence>MMNPDVRASWEAEQYDSQEPAVAIREGEFPTSESWWRRVARWSLYAIAFLAPLLFLSYTIPPTFIKQVAVSVLAFVAFISWLGESLLSGRVYYKRSLINLALGALLLALFLATLFSPQALHGLIGSDDTGERFASFLVFAVIFFVAGGVFYTEKESRRLVWWLLGGGFLLSVLTLVQFFAPSRVPFSALARVDVNPVGTVNGVATVLGFYLVFAAGVLATAGAALRNAWIRVGLVLLVLTTLASLVVVNFRSVWIALAAALIVLLGLQFRLASHVSENVSFLRRRGFAVLFLLLALAIFFILANATVVRVEGIPLEVSPPYRATIDIAKQTLKGDVLFGSGPGTFGLDYSLFRDPSTNLTTFWGVRFNSGIAFMPTVLATAGVLGALALTVFSLVTLVSLLRAISKRTDEDPFLAGGMAAVVFGLLIWWLYMPTFTLQVVLFVTLGVLIARLNEVKGEEHESWWRIAERSVTFTTPWATFVTSLAIIFLMVGGVAFLYYTIQQYAAAVYLTRGASKFSVAGDVEGALADLNRAVSLSPDNDGYYRFLSQVALAKVQQIINTANTAQNPNLLADFQAAVSNTITFGQKATQINPNEALNWSTLGLVYQSLVPFIDGAESAALGAHDKAIQFDPQNPTHEFNRARTYLALADRTQSRLNQPGITNQAALQLTKQRTETLDSARSALEKSVQLKPDYPQANYFLAQVLIVQGNLTRAIQQVETVRSLAPFDIGVAFQLGVLYYQAGDFPKAEAEFLRAIAINENYSNARYFFGLLLDRRGEKTKALDQFLRIQALNPDNQEVKTIMANLRAGKAALDGISPPAPPPTERREPPVSDAGESRN</sequence>
<evidence type="ECO:0000256" key="3">
    <source>
        <dbReference type="PROSITE-ProRule" id="PRU00339"/>
    </source>
</evidence>
<feature type="transmembrane region" description="Helical" evidence="5">
    <location>
        <begin position="132"/>
        <end position="152"/>
    </location>
</feature>
<dbReference type="Proteomes" id="UP000724148">
    <property type="component" value="Unassembled WGS sequence"/>
</dbReference>
<keyword evidence="5" id="KW-0472">Membrane</keyword>
<gene>
    <name evidence="6" type="ORF">HYT40_02500</name>
</gene>
<feature type="transmembrane region" description="Helical" evidence="5">
    <location>
        <begin position="159"/>
        <end position="180"/>
    </location>
</feature>
<dbReference type="InterPro" id="IPR011990">
    <property type="entry name" value="TPR-like_helical_dom_sf"/>
</dbReference>
<dbReference type="EMBL" id="JACOZA010000071">
    <property type="protein sequence ID" value="MBI2096997.1"/>
    <property type="molecule type" value="Genomic_DNA"/>
</dbReference>
<feature type="transmembrane region" description="Helical" evidence="5">
    <location>
        <begin position="228"/>
        <end position="248"/>
    </location>
</feature>
<dbReference type="PANTHER" id="PTHR44858:SF1">
    <property type="entry name" value="UDP-N-ACETYLGLUCOSAMINE--PEPTIDE N-ACETYLGLUCOSAMINYLTRANSFERASE SPINDLY-RELATED"/>
    <property type="match status" value="1"/>
</dbReference>
<feature type="transmembrane region" description="Helical" evidence="5">
    <location>
        <begin position="287"/>
        <end position="308"/>
    </location>
</feature>
<feature type="transmembrane region" description="Helical" evidence="5">
    <location>
        <begin position="200"/>
        <end position="221"/>
    </location>
</feature>
<dbReference type="Gene3D" id="1.25.40.10">
    <property type="entry name" value="Tetratricopeptide repeat domain"/>
    <property type="match status" value="2"/>
</dbReference>
<feature type="transmembrane region" description="Helical" evidence="5">
    <location>
        <begin position="67"/>
        <end position="87"/>
    </location>
</feature>
<feature type="transmembrane region" description="Helical" evidence="5">
    <location>
        <begin position="254"/>
        <end position="275"/>
    </location>
</feature>
<feature type="transmembrane region" description="Helical" evidence="5">
    <location>
        <begin position="413"/>
        <end position="431"/>
    </location>
</feature>
<keyword evidence="2 3" id="KW-0802">TPR repeat</keyword>
<dbReference type="InterPro" id="IPR019734">
    <property type="entry name" value="TPR_rpt"/>
</dbReference>
<dbReference type="PROSITE" id="PS50005">
    <property type="entry name" value="TPR"/>
    <property type="match status" value="2"/>
</dbReference>
<evidence type="ECO:0000313" key="6">
    <source>
        <dbReference type="EMBL" id="MBI2096997.1"/>
    </source>
</evidence>
<evidence type="ECO:0000313" key="7">
    <source>
        <dbReference type="Proteomes" id="UP000724148"/>
    </source>
</evidence>
<organism evidence="6 7">
    <name type="scientific">Candidatus Sungiibacteriota bacterium</name>
    <dbReference type="NCBI Taxonomy" id="2750080"/>
    <lineage>
        <taxon>Bacteria</taxon>
        <taxon>Candidatus Sungiibacteriota</taxon>
    </lineage>
</organism>
<dbReference type="GO" id="GO:0046813">
    <property type="term" value="P:receptor-mediated virion attachment to host cell"/>
    <property type="evidence" value="ECO:0007669"/>
    <property type="project" value="TreeGrafter"/>
</dbReference>
<feature type="compositionally biased region" description="Basic and acidic residues" evidence="4">
    <location>
        <begin position="824"/>
        <end position="839"/>
    </location>
</feature>
<protein>
    <submittedName>
        <fullName evidence="6">Tetratricopeptide repeat protein</fullName>
    </submittedName>
</protein>
<dbReference type="Pfam" id="PF13432">
    <property type="entry name" value="TPR_16"/>
    <property type="match status" value="1"/>
</dbReference>
<feature type="repeat" description="TPR" evidence="3">
    <location>
        <begin position="763"/>
        <end position="796"/>
    </location>
</feature>
<name>A0A931SBP9_9BACT</name>
<feature type="transmembrane region" description="Helical" evidence="5">
    <location>
        <begin position="42"/>
        <end position="61"/>
    </location>
</feature>
<feature type="region of interest" description="Disordered" evidence="4">
    <location>
        <begin position="812"/>
        <end position="839"/>
    </location>
</feature>
<dbReference type="GO" id="GO:0009279">
    <property type="term" value="C:cell outer membrane"/>
    <property type="evidence" value="ECO:0007669"/>
    <property type="project" value="TreeGrafter"/>
</dbReference>
<feature type="transmembrane region" description="Helical" evidence="5">
    <location>
        <begin position="474"/>
        <end position="499"/>
    </location>
</feature>
<keyword evidence="5" id="KW-0812">Transmembrane</keyword>
<dbReference type="AlphaFoldDB" id="A0A931SBP9"/>
<dbReference type="Pfam" id="PF14559">
    <property type="entry name" value="TPR_19"/>
    <property type="match status" value="1"/>
</dbReference>
<evidence type="ECO:0000256" key="5">
    <source>
        <dbReference type="SAM" id="Phobius"/>
    </source>
</evidence>
<dbReference type="InterPro" id="IPR050498">
    <property type="entry name" value="Ycf3"/>
</dbReference>
<dbReference type="PANTHER" id="PTHR44858">
    <property type="entry name" value="TETRATRICOPEPTIDE REPEAT PROTEIN 6"/>
    <property type="match status" value="1"/>
</dbReference>
<dbReference type="SUPFAM" id="SSF48452">
    <property type="entry name" value="TPR-like"/>
    <property type="match status" value="2"/>
</dbReference>
<dbReference type="SMART" id="SM00028">
    <property type="entry name" value="TPR"/>
    <property type="match status" value="4"/>
</dbReference>
<reference evidence="6" key="1">
    <citation type="submission" date="2020-07" db="EMBL/GenBank/DDBJ databases">
        <title>Huge and variable diversity of episymbiotic CPR bacteria and DPANN archaea in groundwater ecosystems.</title>
        <authorList>
            <person name="He C.Y."/>
            <person name="Keren R."/>
            <person name="Whittaker M."/>
            <person name="Farag I.F."/>
            <person name="Doudna J."/>
            <person name="Cate J.H.D."/>
            <person name="Banfield J.F."/>
        </authorList>
    </citation>
    <scope>NUCLEOTIDE SEQUENCE</scope>
    <source>
        <strain evidence="6">NC_groundwater_193_Ag_S-0.1um_51_7</strain>
    </source>
</reference>
<feature type="transmembrane region" description="Helical" evidence="5">
    <location>
        <begin position="377"/>
        <end position="401"/>
    </location>
</feature>
<feature type="transmembrane region" description="Helical" evidence="5">
    <location>
        <begin position="99"/>
        <end position="120"/>
    </location>
</feature>
<evidence type="ECO:0000256" key="4">
    <source>
        <dbReference type="SAM" id="MobiDB-lite"/>
    </source>
</evidence>
<comment type="caution">
    <text evidence="6">The sequence shown here is derived from an EMBL/GenBank/DDBJ whole genome shotgun (WGS) entry which is preliminary data.</text>
</comment>
<accession>A0A931SBP9</accession>
<evidence type="ECO:0000256" key="1">
    <source>
        <dbReference type="ARBA" id="ARBA00022737"/>
    </source>
</evidence>
<keyword evidence="1" id="KW-0677">Repeat</keyword>
<feature type="repeat" description="TPR" evidence="3">
    <location>
        <begin position="729"/>
        <end position="762"/>
    </location>
</feature>
<proteinExistence type="predicted"/>
<evidence type="ECO:0000256" key="2">
    <source>
        <dbReference type="ARBA" id="ARBA00022803"/>
    </source>
</evidence>
<keyword evidence="5" id="KW-1133">Transmembrane helix</keyword>